<accession>A0A8G0ZTB4</accession>
<reference evidence="1" key="1">
    <citation type="submission" date="2021-02" db="EMBL/GenBank/DDBJ databases">
        <title>Rhodobacter shimadae sp. nov., an aerobic anoxygenic phototrophic bacterium isolated from a hot spring.</title>
        <authorList>
            <person name="Muramatsu S."/>
            <person name="Haruta S."/>
            <person name="Hirose S."/>
            <person name="Hanada S."/>
        </authorList>
    </citation>
    <scope>NUCLEOTIDE SEQUENCE</scope>
    <source>
        <strain evidence="1">N10</strain>
    </source>
</reference>
<dbReference type="AlphaFoldDB" id="A0A8G0ZTB4"/>
<protein>
    <submittedName>
        <fullName evidence="1">Uncharacterized protein</fullName>
    </submittedName>
</protein>
<sequence length="242" mass="26596">MYNSEQLIALVEKHGVELVGPILTDVTASGDSLAFVRSSVSMDGKRTPTTFLLNKLAGEVRKLGTTISFVRIDGEREDLDGSLKTMLHGKFGDLVRNSFASFDGKNADVWIEPKTSLDQTQRKSISDSVSAFLQLLDISTHRVAFTATENTPSLVAILKALRIVAPCDIGALSIALTRKGFDVPNSIWMNHELDKLRKAGHVVRRKDGLYFLSLQGLTILGTEKSRHSPDVARALALHRNRL</sequence>
<evidence type="ECO:0000313" key="2">
    <source>
        <dbReference type="Proteomes" id="UP000826300"/>
    </source>
</evidence>
<dbReference type="RefSeq" id="WP_220660489.1">
    <property type="nucleotide sequence ID" value="NZ_CP069370.1"/>
</dbReference>
<proteinExistence type="predicted"/>
<dbReference type="EMBL" id="CP069370">
    <property type="protein sequence ID" value="QYZ68265.1"/>
    <property type="molecule type" value="Genomic_DNA"/>
</dbReference>
<keyword evidence="2" id="KW-1185">Reference proteome</keyword>
<name>A0A8G0ZTB4_9RHOB</name>
<evidence type="ECO:0000313" key="1">
    <source>
        <dbReference type="EMBL" id="QYZ68265.1"/>
    </source>
</evidence>
<dbReference type="Proteomes" id="UP000826300">
    <property type="component" value="Chromosome"/>
</dbReference>
<dbReference type="KEGG" id="nsm:JO391_10715"/>
<organism evidence="1 2">
    <name type="scientific">Neotabrizicola shimadae</name>
    <dbReference type="NCBI Taxonomy" id="2807096"/>
    <lineage>
        <taxon>Bacteria</taxon>
        <taxon>Pseudomonadati</taxon>
        <taxon>Pseudomonadota</taxon>
        <taxon>Alphaproteobacteria</taxon>
        <taxon>Rhodobacterales</taxon>
        <taxon>Paracoccaceae</taxon>
        <taxon>Neotabrizicola</taxon>
    </lineage>
</organism>
<gene>
    <name evidence="1" type="ORF">JO391_10715</name>
</gene>